<comment type="caution">
    <text evidence="1">The sequence shown here is derived from an EMBL/GenBank/DDBJ whole genome shotgun (WGS) entry which is preliminary data.</text>
</comment>
<gene>
    <name evidence="1" type="ORF">ACFQ07_02300</name>
</gene>
<organism evidence="1 2">
    <name type="scientific">Actinomadura adrarensis</name>
    <dbReference type="NCBI Taxonomy" id="1819600"/>
    <lineage>
        <taxon>Bacteria</taxon>
        <taxon>Bacillati</taxon>
        <taxon>Actinomycetota</taxon>
        <taxon>Actinomycetes</taxon>
        <taxon>Streptosporangiales</taxon>
        <taxon>Thermomonosporaceae</taxon>
        <taxon>Actinomadura</taxon>
    </lineage>
</organism>
<proteinExistence type="predicted"/>
<name>A0ABW3C997_9ACTN</name>
<reference evidence="2" key="1">
    <citation type="journal article" date="2019" name="Int. J. Syst. Evol. Microbiol.">
        <title>The Global Catalogue of Microorganisms (GCM) 10K type strain sequencing project: providing services to taxonomists for standard genome sequencing and annotation.</title>
        <authorList>
            <consortium name="The Broad Institute Genomics Platform"/>
            <consortium name="The Broad Institute Genome Sequencing Center for Infectious Disease"/>
            <person name="Wu L."/>
            <person name="Ma J."/>
        </authorList>
    </citation>
    <scope>NUCLEOTIDE SEQUENCE [LARGE SCALE GENOMIC DNA]</scope>
    <source>
        <strain evidence="2">JCM 31696</strain>
    </source>
</reference>
<evidence type="ECO:0000313" key="2">
    <source>
        <dbReference type="Proteomes" id="UP001597083"/>
    </source>
</evidence>
<dbReference type="EMBL" id="JBHTIR010000236">
    <property type="protein sequence ID" value="MFD0851039.1"/>
    <property type="molecule type" value="Genomic_DNA"/>
</dbReference>
<dbReference type="Proteomes" id="UP001597083">
    <property type="component" value="Unassembled WGS sequence"/>
</dbReference>
<sequence length="78" mass="8847">MVDGPLAVEESRQALAVAYPEWRIWLSARGELWNATRLRDVRGRDGQFLDRTLVCDSSKELATELARQRELEQTAASS</sequence>
<evidence type="ECO:0000313" key="1">
    <source>
        <dbReference type="EMBL" id="MFD0851039.1"/>
    </source>
</evidence>
<accession>A0ABW3C997</accession>
<protein>
    <submittedName>
        <fullName evidence="1">Uncharacterized protein</fullName>
    </submittedName>
</protein>
<keyword evidence="2" id="KW-1185">Reference proteome</keyword>